<feature type="compositionally biased region" description="Low complexity" evidence="1">
    <location>
        <begin position="209"/>
        <end position="220"/>
    </location>
</feature>
<comment type="caution">
    <text evidence="2">The sequence shown here is derived from an EMBL/GenBank/DDBJ whole genome shotgun (WGS) entry which is preliminary data.</text>
</comment>
<feature type="region of interest" description="Disordered" evidence="1">
    <location>
        <begin position="36"/>
        <end position="59"/>
    </location>
</feature>
<feature type="region of interest" description="Disordered" evidence="1">
    <location>
        <begin position="576"/>
        <end position="603"/>
    </location>
</feature>
<dbReference type="AlphaFoldDB" id="A0A4U0TS67"/>
<feature type="compositionally biased region" description="Pro residues" evidence="1">
    <location>
        <begin position="404"/>
        <end position="414"/>
    </location>
</feature>
<dbReference type="EMBL" id="NAJL01000041">
    <property type="protein sequence ID" value="TKA24766.1"/>
    <property type="molecule type" value="Genomic_DNA"/>
</dbReference>
<protein>
    <submittedName>
        <fullName evidence="2">Uncharacterized protein</fullName>
    </submittedName>
</protein>
<name>A0A4U0TS67_9PEZI</name>
<feature type="compositionally biased region" description="Low complexity" evidence="1">
    <location>
        <begin position="230"/>
        <end position="269"/>
    </location>
</feature>
<keyword evidence="3" id="KW-1185">Reference proteome</keyword>
<dbReference type="OrthoDB" id="3946590at2759"/>
<feature type="compositionally biased region" description="Low complexity" evidence="1">
    <location>
        <begin position="576"/>
        <end position="590"/>
    </location>
</feature>
<gene>
    <name evidence="2" type="ORF">B0A50_05754</name>
</gene>
<reference evidence="2 3" key="1">
    <citation type="submission" date="2017-03" db="EMBL/GenBank/DDBJ databases">
        <title>Genomes of endolithic fungi from Antarctica.</title>
        <authorList>
            <person name="Coleine C."/>
            <person name="Masonjones S."/>
            <person name="Stajich J.E."/>
        </authorList>
    </citation>
    <scope>NUCLEOTIDE SEQUENCE [LARGE SCALE GENOMIC DNA]</scope>
    <source>
        <strain evidence="2 3">CCFEE 6315</strain>
    </source>
</reference>
<proteinExistence type="predicted"/>
<feature type="region of interest" description="Disordered" evidence="1">
    <location>
        <begin position="382"/>
        <end position="429"/>
    </location>
</feature>
<sequence length="717" mass="75459">MDPEVARMMADLGNGRRDLAGGLKVVPRLARATQTQLASIEADRDRQVTASNSASHDRKTRLDAWNEPNTFEPDPVALQMDNLHNGQGHRAALRAAQESATAGRGNYVTNAPYRAGFERNGSVGRGGAIPRSFNPKHGGGGGGGGGGRSAPASRNTNRATSPRSHGTVRYPPSRQSAVQQPAKPSTSAKATAGRAHGTVHGQQSAAERAAAPWTSADATAGVLSKAPVHQSAAQQPAAQQPPARQPAGTSTGADAAARMRAMRSGKSSAVDLPPSTIAPAVQPIASASSTKPEPAPSKVAASALSKPAESMHVAQRHPTLDYGPAHSVRSQAMRPVLGPAPAAKPSLTPIAKPTLAPALKPSPASIAKPSLASSLKLSAPPAAKPGLATTAKSSHAPALVLSPAPAPKPSPAPEVKPLASTAGPNTTQLTTKVNSTKFSSNEVHMFSNLAWHYVGKPGEETDLYRRSYPDREQIFRDVQIRCIKKAFLLARNIDGSETELFFQQYPGRKWMVDEAGKALNFLKNGTRAEMNKYYAEHPEHMDYCLAALRNFRTGKNFDAPQALVQVEQPRVQPMKAAPVPVRTAPPASVASTSQAKQGTPDLLVTTPSSQALARVEEMRATASEASSTTSNLSSKFSGSASSDDEYRPKPPGLILSRAFGSFSSLFGDYASMTGNAVAIPVGWRLGIAARTRELKPQLEAFAKAMEGMETKSARRLK</sequence>
<feature type="compositionally biased region" description="Low complexity" evidence="1">
    <location>
        <begin position="620"/>
        <end position="641"/>
    </location>
</feature>
<evidence type="ECO:0000313" key="2">
    <source>
        <dbReference type="EMBL" id="TKA24766.1"/>
    </source>
</evidence>
<feature type="compositionally biased region" description="Gly residues" evidence="1">
    <location>
        <begin position="137"/>
        <end position="148"/>
    </location>
</feature>
<feature type="region of interest" description="Disordered" evidence="1">
    <location>
        <begin position="122"/>
        <end position="314"/>
    </location>
</feature>
<organism evidence="2 3">
    <name type="scientific">Salinomyces thailandicus</name>
    <dbReference type="NCBI Taxonomy" id="706561"/>
    <lineage>
        <taxon>Eukaryota</taxon>
        <taxon>Fungi</taxon>
        <taxon>Dikarya</taxon>
        <taxon>Ascomycota</taxon>
        <taxon>Pezizomycotina</taxon>
        <taxon>Dothideomycetes</taxon>
        <taxon>Dothideomycetidae</taxon>
        <taxon>Mycosphaerellales</taxon>
        <taxon>Teratosphaeriaceae</taxon>
        <taxon>Salinomyces</taxon>
    </lineage>
</organism>
<evidence type="ECO:0000256" key="1">
    <source>
        <dbReference type="SAM" id="MobiDB-lite"/>
    </source>
</evidence>
<accession>A0A4U0TS67</accession>
<feature type="compositionally biased region" description="Polar residues" evidence="1">
    <location>
        <begin position="152"/>
        <end position="164"/>
    </location>
</feature>
<feature type="region of interest" description="Disordered" evidence="1">
    <location>
        <begin position="617"/>
        <end position="648"/>
    </location>
</feature>
<evidence type="ECO:0000313" key="3">
    <source>
        <dbReference type="Proteomes" id="UP000308549"/>
    </source>
</evidence>
<feature type="compositionally biased region" description="Polar residues" evidence="1">
    <location>
        <begin position="173"/>
        <end position="189"/>
    </location>
</feature>
<dbReference type="Proteomes" id="UP000308549">
    <property type="component" value="Unassembled WGS sequence"/>
</dbReference>